<evidence type="ECO:0000313" key="13">
    <source>
        <dbReference type="EMBL" id="RDU74253.1"/>
    </source>
</evidence>
<comment type="catalytic activity">
    <reaction evidence="10 11">
        <text>nicotinate beta-D-ribonucleotide + ATP + H(+) = deamido-NAD(+) + diphosphate</text>
        <dbReference type="Rhea" id="RHEA:22860"/>
        <dbReference type="ChEBI" id="CHEBI:15378"/>
        <dbReference type="ChEBI" id="CHEBI:30616"/>
        <dbReference type="ChEBI" id="CHEBI:33019"/>
        <dbReference type="ChEBI" id="CHEBI:57502"/>
        <dbReference type="ChEBI" id="CHEBI:58437"/>
        <dbReference type="EC" id="2.7.7.18"/>
    </reaction>
</comment>
<dbReference type="EC" id="2.7.7.18" evidence="11"/>
<keyword evidence="4 11" id="KW-0662">Pyridine nucleotide biosynthesis</keyword>
<evidence type="ECO:0000256" key="4">
    <source>
        <dbReference type="ARBA" id="ARBA00022642"/>
    </source>
</evidence>
<dbReference type="OrthoDB" id="5295945at2"/>
<dbReference type="RefSeq" id="WP_115578548.1">
    <property type="nucleotide sequence ID" value="NZ_NXLX01000003.1"/>
</dbReference>
<dbReference type="Pfam" id="PF01467">
    <property type="entry name" value="CTP_transf_like"/>
    <property type="match status" value="1"/>
</dbReference>
<dbReference type="Gene3D" id="3.40.50.620">
    <property type="entry name" value="HUPs"/>
    <property type="match status" value="1"/>
</dbReference>
<evidence type="ECO:0000313" key="14">
    <source>
        <dbReference type="Proteomes" id="UP000256695"/>
    </source>
</evidence>
<dbReference type="PANTHER" id="PTHR39321:SF3">
    <property type="entry name" value="PHOSPHOPANTETHEINE ADENYLYLTRANSFERASE"/>
    <property type="match status" value="1"/>
</dbReference>
<evidence type="ECO:0000256" key="5">
    <source>
        <dbReference type="ARBA" id="ARBA00022679"/>
    </source>
</evidence>
<accession>A0A3D8J9S6</accession>
<dbReference type="SUPFAM" id="SSF52374">
    <property type="entry name" value="Nucleotidylyl transferase"/>
    <property type="match status" value="1"/>
</dbReference>
<dbReference type="NCBIfam" id="TIGR00482">
    <property type="entry name" value="nicotinate (nicotinamide) nucleotide adenylyltransferase"/>
    <property type="match status" value="1"/>
</dbReference>
<dbReference type="HAMAP" id="MF_00244">
    <property type="entry name" value="NaMN_adenylyltr"/>
    <property type="match status" value="1"/>
</dbReference>
<dbReference type="CDD" id="cd02165">
    <property type="entry name" value="NMNAT"/>
    <property type="match status" value="1"/>
</dbReference>
<evidence type="ECO:0000256" key="6">
    <source>
        <dbReference type="ARBA" id="ARBA00022695"/>
    </source>
</evidence>
<dbReference type="AlphaFoldDB" id="A0A3D8J9S6"/>
<dbReference type="InterPro" id="IPR014729">
    <property type="entry name" value="Rossmann-like_a/b/a_fold"/>
</dbReference>
<evidence type="ECO:0000256" key="10">
    <source>
        <dbReference type="ARBA" id="ARBA00048721"/>
    </source>
</evidence>
<keyword evidence="8 11" id="KW-0067">ATP-binding</keyword>
<proteinExistence type="inferred from homology"/>
<keyword evidence="6 11" id="KW-0548">Nucleotidyltransferase</keyword>
<dbReference type="InterPro" id="IPR005248">
    <property type="entry name" value="NadD/NMNAT"/>
</dbReference>
<sequence>MFKNKHIAIYGGSFDPPHIAHVEIIKETLKKIPLDFLVVMVAYQNPLKSNTFFEDALRLKWMQKVCSNFDRVVVSDFEIQNQICYSIDTIRYFEDSYMPKSITLILGEDNLLSLHRWKDYEILKQKVHFVFVKRRGFEYNVDKTSCLQIELENITFPLSSSLIKEDNKMISSKIIPQEIVKDVLKNMEGRK</sequence>
<keyword evidence="5 11" id="KW-0808">Transferase</keyword>
<evidence type="ECO:0000256" key="9">
    <source>
        <dbReference type="ARBA" id="ARBA00023027"/>
    </source>
</evidence>
<feature type="domain" description="Cytidyltransferase-like" evidence="12">
    <location>
        <begin position="9"/>
        <end position="165"/>
    </location>
</feature>
<evidence type="ECO:0000256" key="3">
    <source>
        <dbReference type="ARBA" id="ARBA00009014"/>
    </source>
</evidence>
<evidence type="ECO:0000256" key="1">
    <source>
        <dbReference type="ARBA" id="ARBA00002324"/>
    </source>
</evidence>
<keyword evidence="9 11" id="KW-0520">NAD</keyword>
<dbReference type="UniPathway" id="UPA00253">
    <property type="reaction ID" value="UER00332"/>
</dbReference>
<comment type="pathway">
    <text evidence="2 11">Cofactor biosynthesis; NAD(+) biosynthesis; deamido-NAD(+) from nicotinate D-ribonucleotide: step 1/1.</text>
</comment>
<evidence type="ECO:0000256" key="2">
    <source>
        <dbReference type="ARBA" id="ARBA00005019"/>
    </source>
</evidence>
<protein>
    <recommendedName>
        <fullName evidence="11">Probable nicotinate-nucleotide adenylyltransferase</fullName>
        <ecNumber evidence="11">2.7.7.18</ecNumber>
    </recommendedName>
    <alternativeName>
        <fullName evidence="11">Deamido-NAD(+) diphosphorylase</fullName>
    </alternativeName>
    <alternativeName>
        <fullName evidence="11">Deamido-NAD(+) pyrophosphorylase</fullName>
    </alternativeName>
    <alternativeName>
        <fullName evidence="11">Nicotinate mononucleotide adenylyltransferase</fullName>
        <shortName evidence="11">NaMN adenylyltransferase</shortName>
    </alternativeName>
</protein>
<dbReference type="GO" id="GO:0009435">
    <property type="term" value="P:NAD+ biosynthetic process"/>
    <property type="evidence" value="ECO:0007669"/>
    <property type="project" value="UniProtKB-UniRule"/>
</dbReference>
<comment type="similarity">
    <text evidence="3 11">Belongs to the NadD family.</text>
</comment>
<evidence type="ECO:0000259" key="12">
    <source>
        <dbReference type="Pfam" id="PF01467"/>
    </source>
</evidence>
<dbReference type="EMBL" id="NXLX01000003">
    <property type="protein sequence ID" value="RDU74253.1"/>
    <property type="molecule type" value="Genomic_DNA"/>
</dbReference>
<gene>
    <name evidence="11 13" type="primary">nadD</name>
    <name evidence="13" type="ORF">CQA57_01885</name>
</gene>
<evidence type="ECO:0000256" key="11">
    <source>
        <dbReference type="HAMAP-Rule" id="MF_00244"/>
    </source>
</evidence>
<keyword evidence="14" id="KW-1185">Reference proteome</keyword>
<evidence type="ECO:0000256" key="7">
    <source>
        <dbReference type="ARBA" id="ARBA00022741"/>
    </source>
</evidence>
<dbReference type="Proteomes" id="UP000256695">
    <property type="component" value="Unassembled WGS sequence"/>
</dbReference>
<dbReference type="GO" id="GO:0005524">
    <property type="term" value="F:ATP binding"/>
    <property type="evidence" value="ECO:0007669"/>
    <property type="project" value="UniProtKB-KW"/>
</dbReference>
<comment type="caution">
    <text evidence="13">The sequence shown here is derived from an EMBL/GenBank/DDBJ whole genome shotgun (WGS) entry which is preliminary data.</text>
</comment>
<evidence type="ECO:0000256" key="8">
    <source>
        <dbReference type="ARBA" id="ARBA00022840"/>
    </source>
</evidence>
<dbReference type="GO" id="GO:0004515">
    <property type="term" value="F:nicotinate-nucleotide adenylyltransferase activity"/>
    <property type="evidence" value="ECO:0007669"/>
    <property type="project" value="UniProtKB-UniRule"/>
</dbReference>
<dbReference type="PANTHER" id="PTHR39321">
    <property type="entry name" value="NICOTINATE-NUCLEOTIDE ADENYLYLTRANSFERASE-RELATED"/>
    <property type="match status" value="1"/>
</dbReference>
<comment type="function">
    <text evidence="1 11">Catalyzes the reversible adenylation of nicotinate mononucleotide (NaMN) to nicotinic acid adenine dinucleotide (NaAD).</text>
</comment>
<keyword evidence="7 11" id="KW-0547">Nucleotide-binding</keyword>
<name>A0A3D8J9S6_9HELI</name>
<reference evidence="13 14" key="1">
    <citation type="submission" date="2018-04" db="EMBL/GenBank/DDBJ databases">
        <title>Novel Campyloabacter and Helicobacter Species and Strains.</title>
        <authorList>
            <person name="Mannion A.J."/>
            <person name="Shen Z."/>
            <person name="Fox J.G."/>
        </authorList>
    </citation>
    <scope>NUCLEOTIDE SEQUENCE [LARGE SCALE GENOMIC DNA]</scope>
    <source>
        <strain evidence="13 14">MIT 04-9362</strain>
    </source>
</reference>
<organism evidence="13 14">
    <name type="scientific">Helicobacter anseris</name>
    <dbReference type="NCBI Taxonomy" id="375926"/>
    <lineage>
        <taxon>Bacteria</taxon>
        <taxon>Pseudomonadati</taxon>
        <taxon>Campylobacterota</taxon>
        <taxon>Epsilonproteobacteria</taxon>
        <taxon>Campylobacterales</taxon>
        <taxon>Helicobacteraceae</taxon>
        <taxon>Helicobacter</taxon>
    </lineage>
</organism>
<dbReference type="InterPro" id="IPR004821">
    <property type="entry name" value="Cyt_trans-like"/>
</dbReference>
<dbReference type="NCBIfam" id="TIGR00125">
    <property type="entry name" value="cyt_tran_rel"/>
    <property type="match status" value="1"/>
</dbReference>